<name>A0A834U3X3_VESPE</name>
<accession>A0A834U3X3</accession>
<protein>
    <submittedName>
        <fullName evidence="2">Uncharacterized protein</fullName>
    </submittedName>
</protein>
<gene>
    <name evidence="2" type="ORF">H0235_012088</name>
</gene>
<reference evidence="2" key="1">
    <citation type="journal article" date="2020" name="G3 (Bethesda)">
        <title>High-Quality Assemblies for Three Invasive Social Wasps from the &lt;i&gt;Vespula&lt;/i&gt; Genus.</title>
        <authorList>
            <person name="Harrop T.W.R."/>
            <person name="Guhlin J."/>
            <person name="McLaughlin G.M."/>
            <person name="Permina E."/>
            <person name="Stockwell P."/>
            <person name="Gilligan J."/>
            <person name="Le Lec M.F."/>
            <person name="Gruber M.A.M."/>
            <person name="Quinn O."/>
            <person name="Lovegrove M."/>
            <person name="Duncan E.J."/>
            <person name="Remnant E.J."/>
            <person name="Van Eeckhoven J."/>
            <person name="Graham B."/>
            <person name="Knapp R.A."/>
            <person name="Langford K.W."/>
            <person name="Kronenberg Z."/>
            <person name="Press M.O."/>
            <person name="Eacker S.M."/>
            <person name="Wilson-Rankin E.E."/>
            <person name="Purcell J."/>
            <person name="Lester P.J."/>
            <person name="Dearden P.K."/>
        </authorList>
    </citation>
    <scope>NUCLEOTIDE SEQUENCE</scope>
    <source>
        <strain evidence="2">Volc-1</strain>
    </source>
</reference>
<organism evidence="2 3">
    <name type="scientific">Vespula pensylvanica</name>
    <name type="common">Western yellow jacket</name>
    <name type="synonym">Wasp</name>
    <dbReference type="NCBI Taxonomy" id="30213"/>
    <lineage>
        <taxon>Eukaryota</taxon>
        <taxon>Metazoa</taxon>
        <taxon>Ecdysozoa</taxon>
        <taxon>Arthropoda</taxon>
        <taxon>Hexapoda</taxon>
        <taxon>Insecta</taxon>
        <taxon>Pterygota</taxon>
        <taxon>Neoptera</taxon>
        <taxon>Endopterygota</taxon>
        <taxon>Hymenoptera</taxon>
        <taxon>Apocrita</taxon>
        <taxon>Aculeata</taxon>
        <taxon>Vespoidea</taxon>
        <taxon>Vespidae</taxon>
        <taxon>Vespinae</taxon>
        <taxon>Vespula</taxon>
    </lineage>
</organism>
<dbReference type="Proteomes" id="UP000600918">
    <property type="component" value="Unassembled WGS sequence"/>
</dbReference>
<evidence type="ECO:0000313" key="2">
    <source>
        <dbReference type="EMBL" id="KAF7415496.1"/>
    </source>
</evidence>
<sequence length="116" mass="13349">MKKKKKKEEEEEEERKKKGVSRADKKKSLFEDTYNSHGCPLLEERCQWAMARNLSVFLRITPDEWPRLGSQPSPMAVPGGRPCGGGRFAAFPDAFSSPKMSHFLQFRPHCHIAYPR</sequence>
<comment type="caution">
    <text evidence="2">The sequence shown here is derived from an EMBL/GenBank/DDBJ whole genome shotgun (WGS) entry which is preliminary data.</text>
</comment>
<dbReference type="EMBL" id="JACSDY010000011">
    <property type="protein sequence ID" value="KAF7415496.1"/>
    <property type="molecule type" value="Genomic_DNA"/>
</dbReference>
<feature type="region of interest" description="Disordered" evidence="1">
    <location>
        <begin position="1"/>
        <end position="27"/>
    </location>
</feature>
<evidence type="ECO:0000256" key="1">
    <source>
        <dbReference type="SAM" id="MobiDB-lite"/>
    </source>
</evidence>
<proteinExistence type="predicted"/>
<dbReference type="AlphaFoldDB" id="A0A834U3X3"/>
<keyword evidence="3" id="KW-1185">Reference proteome</keyword>
<evidence type="ECO:0000313" key="3">
    <source>
        <dbReference type="Proteomes" id="UP000600918"/>
    </source>
</evidence>